<dbReference type="InterPro" id="IPR032675">
    <property type="entry name" value="LRR_dom_sf"/>
</dbReference>
<dbReference type="OrthoDB" id="676979at2759"/>
<dbReference type="GO" id="GO:0005737">
    <property type="term" value="C:cytoplasm"/>
    <property type="evidence" value="ECO:0007669"/>
    <property type="project" value="TreeGrafter"/>
</dbReference>
<dbReference type="PROSITE" id="PS51450">
    <property type="entry name" value="LRR"/>
    <property type="match status" value="1"/>
</dbReference>
<keyword evidence="4" id="KW-1185">Reference proteome</keyword>
<gene>
    <name evidence="3" type="ORF">EOD39_0714</name>
</gene>
<dbReference type="EMBL" id="SCEB01214167">
    <property type="protein sequence ID" value="RXM36886.1"/>
    <property type="molecule type" value="Genomic_DNA"/>
</dbReference>
<name>A0A444UNY2_ACIRT</name>
<dbReference type="PANTHER" id="PTHR48051:SF42">
    <property type="entry name" value="LEUCINE-RICH REPEAT-CONTAINING PROTEIN 18-LIKE"/>
    <property type="match status" value="1"/>
</dbReference>
<sequence>MGKGKKKAGPTGKKITLKLAKNSLRMTADGKRRLDLSNMGIAAFPKCILKLADVDELDLSRNMLQKIPDYIEDFKNLRWLDFHSNQIETLPETIGQLENLCYLNLCNNKLTAASLPLQLGQLKKLRHLNLGMNGFECLPSTLAALKELQELGLFDNHLTGLPENIANLPKLMKVNVKRNPFLQTRGEEDRDTIQRLECLYLVNEDSLCKPCLKKCKEERDKLNKLKHFAPSARKLTFQGLLTPNSTAQETQEEWR</sequence>
<comment type="caution">
    <text evidence="3">The sequence shown here is derived from an EMBL/GenBank/DDBJ whole genome shotgun (WGS) entry which is preliminary data.</text>
</comment>
<dbReference type="Proteomes" id="UP000289886">
    <property type="component" value="Unassembled WGS sequence"/>
</dbReference>
<organism evidence="3 4">
    <name type="scientific">Acipenser ruthenus</name>
    <name type="common">Sterlet sturgeon</name>
    <dbReference type="NCBI Taxonomy" id="7906"/>
    <lineage>
        <taxon>Eukaryota</taxon>
        <taxon>Metazoa</taxon>
        <taxon>Chordata</taxon>
        <taxon>Craniata</taxon>
        <taxon>Vertebrata</taxon>
        <taxon>Euteleostomi</taxon>
        <taxon>Actinopterygii</taxon>
        <taxon>Chondrostei</taxon>
        <taxon>Acipenseriformes</taxon>
        <taxon>Acipenseridae</taxon>
        <taxon>Acipenser</taxon>
    </lineage>
</organism>
<accession>A0A444UNY2</accession>
<evidence type="ECO:0000256" key="2">
    <source>
        <dbReference type="ARBA" id="ARBA00022737"/>
    </source>
</evidence>
<reference evidence="3 4" key="1">
    <citation type="submission" date="2019-01" db="EMBL/GenBank/DDBJ databases">
        <title>Draft Genome and Complete Hox-Cluster Characterization of the Sterlet Sturgeon (Acipenser ruthenus).</title>
        <authorList>
            <person name="Wei Q."/>
        </authorList>
    </citation>
    <scope>NUCLEOTIDE SEQUENCE [LARGE SCALE GENOMIC DNA]</scope>
    <source>
        <strain evidence="3">WHYD16114868_AA</strain>
        <tissue evidence="3">Blood</tissue>
    </source>
</reference>
<evidence type="ECO:0000256" key="1">
    <source>
        <dbReference type="ARBA" id="ARBA00022614"/>
    </source>
</evidence>
<dbReference type="SMART" id="SM00369">
    <property type="entry name" value="LRR_TYP"/>
    <property type="match status" value="4"/>
</dbReference>
<dbReference type="AlphaFoldDB" id="A0A444UNY2"/>
<dbReference type="SUPFAM" id="SSF52058">
    <property type="entry name" value="L domain-like"/>
    <property type="match status" value="1"/>
</dbReference>
<dbReference type="InterPro" id="IPR003591">
    <property type="entry name" value="Leu-rich_rpt_typical-subtyp"/>
</dbReference>
<proteinExistence type="predicted"/>
<dbReference type="Pfam" id="PF00560">
    <property type="entry name" value="LRR_1"/>
    <property type="match status" value="1"/>
</dbReference>
<dbReference type="InterPro" id="IPR001611">
    <property type="entry name" value="Leu-rich_rpt"/>
</dbReference>
<evidence type="ECO:0000313" key="3">
    <source>
        <dbReference type="EMBL" id="RXM36886.1"/>
    </source>
</evidence>
<protein>
    <submittedName>
        <fullName evidence="3">Leucine-rich repeat-containing protein 18</fullName>
    </submittedName>
</protein>
<dbReference type="InterPro" id="IPR050216">
    <property type="entry name" value="LRR_domain-containing"/>
</dbReference>
<dbReference type="Gene3D" id="3.80.10.10">
    <property type="entry name" value="Ribonuclease Inhibitor"/>
    <property type="match status" value="1"/>
</dbReference>
<keyword evidence="1" id="KW-0433">Leucine-rich repeat</keyword>
<evidence type="ECO:0000313" key="4">
    <source>
        <dbReference type="Proteomes" id="UP000289886"/>
    </source>
</evidence>
<dbReference type="PANTHER" id="PTHR48051">
    <property type="match status" value="1"/>
</dbReference>
<keyword evidence="2" id="KW-0677">Repeat</keyword>